<dbReference type="STRING" id="1121899.GCA_000430025_01888"/>
<name>A0A0A2MN90_9FLAO</name>
<dbReference type="AlphaFoldDB" id="A0A0A2MN90"/>
<keyword evidence="2" id="KW-1185">Reference proteome</keyword>
<proteinExistence type="predicted"/>
<comment type="caution">
    <text evidence="1">The sequence shown here is derived from an EMBL/GenBank/DDBJ whole genome shotgun (WGS) entry which is preliminary data.</text>
</comment>
<dbReference type="eggNOG" id="COG3500">
    <property type="taxonomic scope" value="Bacteria"/>
</dbReference>
<dbReference type="Proteomes" id="UP000030121">
    <property type="component" value="Unassembled WGS sequence"/>
</dbReference>
<dbReference type="SUPFAM" id="SSF69279">
    <property type="entry name" value="Phage tail proteins"/>
    <property type="match status" value="1"/>
</dbReference>
<reference evidence="1 2" key="1">
    <citation type="submission" date="2013-09" db="EMBL/GenBank/DDBJ databases">
        <authorList>
            <person name="Zeng Z."/>
            <person name="Chen C."/>
        </authorList>
    </citation>
    <scope>NUCLEOTIDE SEQUENCE [LARGE SCALE GENOMIC DNA]</scope>
    <source>
        <strain evidence="1 2">GH29-5</strain>
    </source>
</reference>
<evidence type="ECO:0008006" key="3">
    <source>
        <dbReference type="Google" id="ProtNLM"/>
    </source>
</evidence>
<organism evidence="1 2">
    <name type="scientific">Flavobacterium suncheonense GH29-5 = DSM 17707</name>
    <dbReference type="NCBI Taxonomy" id="1121899"/>
    <lineage>
        <taxon>Bacteria</taxon>
        <taxon>Pseudomonadati</taxon>
        <taxon>Bacteroidota</taxon>
        <taxon>Flavobacteriia</taxon>
        <taxon>Flavobacteriales</taxon>
        <taxon>Flavobacteriaceae</taxon>
        <taxon>Flavobacterium</taxon>
    </lineage>
</organism>
<dbReference type="OrthoDB" id="1065075at2"/>
<gene>
    <name evidence="1" type="ORF">Q764_05945</name>
</gene>
<protein>
    <recommendedName>
        <fullName evidence="3">Phage protein D</fullName>
    </recommendedName>
</protein>
<accession>A0A0A2MN90</accession>
<dbReference type="RefSeq" id="WP_026980323.1">
    <property type="nucleotide sequence ID" value="NZ_AUCZ01000008.1"/>
</dbReference>
<dbReference type="EMBL" id="JRLW01000005">
    <property type="protein sequence ID" value="KGO89735.1"/>
    <property type="molecule type" value="Genomic_DNA"/>
</dbReference>
<evidence type="ECO:0000313" key="1">
    <source>
        <dbReference type="EMBL" id="KGO89735.1"/>
    </source>
</evidence>
<sequence>MYNIIWDIKFKNEKGETYSLKTVETIEVECSVDNLADIAFISIPDAVNNQVLSLENKIGRGTEVTIKAGYDKKLETEFEGYITEVQTNNSTIRIVCEDALFLFRKAVKDVELKPTSVKKIAEYIVKAINPGFKVVCDFDIAYEKFVIHKATGYDVLKKIAEETKANIFFDTTKKELHIHPPYVEKGGDVIYSYQHNIESASLEYKKAIDRKVEVTVESVDKNGKVQSYTNGTTGGDKVTLKVGAIAQGELKRIADAELIKRSADGYEGSLESWLIPMVKPTYSAKIYDRDYPEKTGKYYVVSVKTSISSSGGKRTVQLGVKLST</sequence>
<evidence type="ECO:0000313" key="2">
    <source>
        <dbReference type="Proteomes" id="UP000030121"/>
    </source>
</evidence>